<dbReference type="PANTHER" id="PTHR40446">
    <property type="entry name" value="N-ACETYLGLUCOSAMINE-1-PHOSPHODIESTER ALPHA-N-ACETYLGLUCOSAMINIDASE"/>
    <property type="match status" value="1"/>
</dbReference>
<reference evidence="3" key="1">
    <citation type="journal article" date="2014" name="Int. J. Syst. Evol. Microbiol.">
        <title>Complete genome of a new Firmicutes species belonging to the dominant human colonic microbiota ('Ruminococcus bicirculans') reveals two chromosomes and a selective capacity to utilize plant glucans.</title>
        <authorList>
            <consortium name="NISC Comparative Sequencing Program"/>
            <person name="Wegmann U."/>
            <person name="Louis P."/>
            <person name="Goesmann A."/>
            <person name="Henrissat B."/>
            <person name="Duncan S.H."/>
            <person name="Flint H.J."/>
        </authorList>
    </citation>
    <scope>NUCLEOTIDE SEQUENCE</scope>
    <source>
        <strain evidence="3">NBRC 103855</strain>
    </source>
</reference>
<dbReference type="PANTHER" id="PTHR40446:SF2">
    <property type="entry name" value="N-ACETYLGLUCOSAMINE-1-PHOSPHODIESTER ALPHA-N-ACETYLGLUCOSAMINIDASE"/>
    <property type="match status" value="1"/>
</dbReference>
<evidence type="ECO:0000256" key="1">
    <source>
        <dbReference type="SAM" id="SignalP"/>
    </source>
</evidence>
<dbReference type="InterPro" id="IPR007730">
    <property type="entry name" value="SPOR-like_dom"/>
</dbReference>
<protein>
    <recommendedName>
        <fullName evidence="2">SPOR domain-containing protein</fullName>
    </recommendedName>
</protein>
<evidence type="ECO:0000313" key="3">
    <source>
        <dbReference type="EMBL" id="GLQ12290.1"/>
    </source>
</evidence>
<dbReference type="RefSeq" id="WP_284394132.1">
    <property type="nucleotide sequence ID" value="NZ_BSNG01000004.1"/>
</dbReference>
<dbReference type="Proteomes" id="UP001161406">
    <property type="component" value="Unassembled WGS sequence"/>
</dbReference>
<feature type="signal peptide" evidence="1">
    <location>
        <begin position="1"/>
        <end position="24"/>
    </location>
</feature>
<keyword evidence="1" id="KW-0732">Signal</keyword>
<proteinExistence type="predicted"/>
<gene>
    <name evidence="3" type="ORF">GCM10007913_42230</name>
</gene>
<evidence type="ECO:0000259" key="2">
    <source>
        <dbReference type="PROSITE" id="PS51724"/>
    </source>
</evidence>
<accession>A0ABQ5UKC8</accession>
<dbReference type="EMBL" id="BSNG01000004">
    <property type="protein sequence ID" value="GLQ12290.1"/>
    <property type="molecule type" value="Genomic_DNA"/>
</dbReference>
<comment type="caution">
    <text evidence="3">The sequence shown here is derived from an EMBL/GenBank/DDBJ whole genome shotgun (WGS) entry which is preliminary data.</text>
</comment>
<organism evidence="3 4">
    <name type="scientific">Devosia yakushimensis</name>
    <dbReference type="NCBI Taxonomy" id="470028"/>
    <lineage>
        <taxon>Bacteria</taxon>
        <taxon>Pseudomonadati</taxon>
        <taxon>Pseudomonadota</taxon>
        <taxon>Alphaproteobacteria</taxon>
        <taxon>Hyphomicrobiales</taxon>
        <taxon>Devosiaceae</taxon>
        <taxon>Devosia</taxon>
    </lineage>
</organism>
<feature type="domain" description="SPOR" evidence="2">
    <location>
        <begin position="62"/>
        <end position="143"/>
    </location>
</feature>
<dbReference type="InterPro" id="IPR018711">
    <property type="entry name" value="NAGPA"/>
</dbReference>
<keyword evidence="4" id="KW-1185">Reference proteome</keyword>
<feature type="chain" id="PRO_5047086965" description="SPOR domain-containing protein" evidence="1">
    <location>
        <begin position="25"/>
        <end position="517"/>
    </location>
</feature>
<name>A0ABQ5UKC8_9HYPH</name>
<sequence>MSKISTSLLLAFSLGAAIVPQAWAWTLPEAELPLGSAGLQEERSTEDVVPGVQHVHILRGGTAESQFWTIEIGFAATDAAAQNLEEKLVAAGLEPRRDPSTFSLDGKPLGHMIRSGQFATAAEAADGMAALVAAGLKPALRFTGEDGGAAQGPFVVDILAIDPSRFEGSVQAALAADAVAGRETTSSIAQRLDAIAAVNGGYFVVNETGGTPGDPAGISVIDGQVVSEAVNGRPALRLGTQFGILPDMRSDIALSFAGGATLTADGLNRQPGLITNCGNPGDTPLETPAHDLTCTDADEIVIFTPAFGAPLPSGPGFQARFAADGALIAATPALGGPVPAEGFVVQTTGSQAEALAEAAKSGAAASFDIAVSSAGETVSLGEGDYLVNGGPTLVAAGVAVAKGPTPEGWSPDMIGETDRNSFFNGWFVRRNPRTAAGVTADGWLLLVTVDGRRPEHSLGASIPEMGALLAALGAKDAINLDGGGSTAMVIGQKLIGVPSDATGERPDADAIVLLGTK</sequence>
<evidence type="ECO:0000313" key="4">
    <source>
        <dbReference type="Proteomes" id="UP001161406"/>
    </source>
</evidence>
<dbReference type="PROSITE" id="PS51724">
    <property type="entry name" value="SPOR"/>
    <property type="match status" value="1"/>
</dbReference>
<reference evidence="3" key="2">
    <citation type="submission" date="2023-01" db="EMBL/GenBank/DDBJ databases">
        <title>Draft genome sequence of Devosia yakushimensis strain NBRC 103855.</title>
        <authorList>
            <person name="Sun Q."/>
            <person name="Mori K."/>
        </authorList>
    </citation>
    <scope>NUCLEOTIDE SEQUENCE</scope>
    <source>
        <strain evidence="3">NBRC 103855</strain>
    </source>
</reference>
<dbReference type="Pfam" id="PF09992">
    <property type="entry name" value="NAGPA"/>
    <property type="match status" value="1"/>
</dbReference>